<name>A0A1L3FC29_BRAJP</name>
<evidence type="ECO:0000313" key="2">
    <source>
        <dbReference type="Proteomes" id="UP000181962"/>
    </source>
</evidence>
<dbReference type="AlphaFoldDB" id="A0A1L3FC29"/>
<sequence length="65" mass="7117">MEASPVVVRNIQRERERLRKSREARVKIGAQQTSTGGLVPDAVAAIEPSTIRERLETFVGAAGTR</sequence>
<accession>A0A1L3FC29</accession>
<reference evidence="1 2" key="1">
    <citation type="submission" date="2016-11" db="EMBL/GenBank/DDBJ databases">
        <title>Complete Genome Sequence of Bradyrhizobium sp. strain J5, an isolated from soybean nodule in Hokkaido.</title>
        <authorList>
            <person name="Kanehara K."/>
        </authorList>
    </citation>
    <scope>NUCLEOTIDE SEQUENCE [LARGE SCALE GENOMIC DNA]</scope>
    <source>
        <strain evidence="1 2">J5</strain>
    </source>
</reference>
<gene>
    <name evidence="1" type="ORF">BKD09_21210</name>
</gene>
<protein>
    <submittedName>
        <fullName evidence="1">Uncharacterized protein</fullName>
    </submittedName>
</protein>
<dbReference type="EMBL" id="CP017637">
    <property type="protein sequence ID" value="APG10855.1"/>
    <property type="molecule type" value="Genomic_DNA"/>
</dbReference>
<dbReference type="Proteomes" id="UP000181962">
    <property type="component" value="Chromosome"/>
</dbReference>
<organism evidence="1 2">
    <name type="scientific">Bradyrhizobium japonicum</name>
    <dbReference type="NCBI Taxonomy" id="375"/>
    <lineage>
        <taxon>Bacteria</taxon>
        <taxon>Pseudomonadati</taxon>
        <taxon>Pseudomonadota</taxon>
        <taxon>Alphaproteobacteria</taxon>
        <taxon>Hyphomicrobiales</taxon>
        <taxon>Nitrobacteraceae</taxon>
        <taxon>Bradyrhizobium</taxon>
    </lineage>
</organism>
<evidence type="ECO:0000313" key="1">
    <source>
        <dbReference type="EMBL" id="APG10855.1"/>
    </source>
</evidence>
<proteinExistence type="predicted"/>